<evidence type="ECO:0000256" key="2">
    <source>
        <dbReference type="ARBA" id="ARBA00022833"/>
    </source>
</evidence>
<dbReference type="OrthoDB" id="5951475at2759"/>
<dbReference type="GO" id="GO:0008270">
    <property type="term" value="F:zinc ion binding"/>
    <property type="evidence" value="ECO:0007669"/>
    <property type="project" value="UniProtKB-KW"/>
</dbReference>
<proteinExistence type="predicted"/>
<evidence type="ECO:0000256" key="1">
    <source>
        <dbReference type="ARBA" id="ARBA00022771"/>
    </source>
</evidence>
<keyword evidence="7" id="KW-1185">Reference proteome</keyword>
<keyword evidence="1 3" id="KW-0479">Metal-binding</keyword>
<reference evidence="6" key="1">
    <citation type="submission" date="2023-01" db="EMBL/GenBank/DDBJ databases">
        <title>Genome assembly of the deep-sea coral Lophelia pertusa.</title>
        <authorList>
            <person name="Herrera S."/>
            <person name="Cordes E."/>
        </authorList>
    </citation>
    <scope>NUCLEOTIDE SEQUENCE</scope>
    <source>
        <strain evidence="6">USNM1676648</strain>
        <tissue evidence="6">Polyp</tissue>
    </source>
</reference>
<dbReference type="EC" id="2.3.2.27" evidence="6"/>
<dbReference type="PANTHER" id="PTHR21540:SF3">
    <property type="entry name" value="E3 UBIQUITIN-PROTEIN LIGASE ZSWIM2"/>
    <property type="match status" value="1"/>
</dbReference>
<dbReference type="InterPro" id="IPR039903">
    <property type="entry name" value="Zswim2"/>
</dbReference>
<dbReference type="Proteomes" id="UP001163046">
    <property type="component" value="Unassembled WGS sequence"/>
</dbReference>
<comment type="caution">
    <text evidence="6">The sequence shown here is derived from an EMBL/GenBank/DDBJ whole genome shotgun (WGS) entry which is preliminary data.</text>
</comment>
<gene>
    <name evidence="6" type="primary">ZSWIM2_1</name>
    <name evidence="6" type="ORF">OS493_030529</name>
</gene>
<keyword evidence="6" id="KW-0012">Acyltransferase</keyword>
<dbReference type="InterPro" id="IPR013083">
    <property type="entry name" value="Znf_RING/FYVE/PHD"/>
</dbReference>
<evidence type="ECO:0000313" key="6">
    <source>
        <dbReference type="EMBL" id="KAJ7354752.1"/>
    </source>
</evidence>
<keyword evidence="1 3" id="KW-0863">Zinc-finger</keyword>
<accession>A0A9W9YJX0</accession>
<dbReference type="CDD" id="cd16494">
    <property type="entry name" value="RING-CH-C4HC3_ZSWM2"/>
    <property type="match status" value="1"/>
</dbReference>
<evidence type="ECO:0000256" key="3">
    <source>
        <dbReference type="PROSITE-ProRule" id="PRU00175"/>
    </source>
</evidence>
<dbReference type="PROSITE" id="PS50089">
    <property type="entry name" value="ZF_RING_2"/>
    <property type="match status" value="1"/>
</dbReference>
<organism evidence="6 7">
    <name type="scientific">Desmophyllum pertusum</name>
    <dbReference type="NCBI Taxonomy" id="174260"/>
    <lineage>
        <taxon>Eukaryota</taxon>
        <taxon>Metazoa</taxon>
        <taxon>Cnidaria</taxon>
        <taxon>Anthozoa</taxon>
        <taxon>Hexacorallia</taxon>
        <taxon>Scleractinia</taxon>
        <taxon>Caryophylliina</taxon>
        <taxon>Caryophylliidae</taxon>
        <taxon>Desmophyllum</taxon>
    </lineage>
</organism>
<dbReference type="AlphaFoldDB" id="A0A9W9YJX0"/>
<dbReference type="SUPFAM" id="SSF57850">
    <property type="entry name" value="RING/U-box"/>
    <property type="match status" value="1"/>
</dbReference>
<evidence type="ECO:0000259" key="5">
    <source>
        <dbReference type="PROSITE" id="PS50089"/>
    </source>
</evidence>
<keyword evidence="6" id="KW-0808">Transferase</keyword>
<feature type="region of interest" description="Disordered" evidence="4">
    <location>
        <begin position="278"/>
        <end position="350"/>
    </location>
</feature>
<dbReference type="Pfam" id="PF13639">
    <property type="entry name" value="zf-RING_2"/>
    <property type="match status" value="1"/>
</dbReference>
<protein>
    <submittedName>
        <fullName evidence="6">E3 ubiquitin-protein ligase Zswim2</fullName>
        <ecNumber evidence="6">2.3.2.27</ecNumber>
    </submittedName>
</protein>
<feature type="compositionally biased region" description="Polar residues" evidence="4">
    <location>
        <begin position="291"/>
        <end position="332"/>
    </location>
</feature>
<dbReference type="GO" id="GO:0061630">
    <property type="term" value="F:ubiquitin protein ligase activity"/>
    <property type="evidence" value="ECO:0007669"/>
    <property type="project" value="UniProtKB-EC"/>
</dbReference>
<dbReference type="EMBL" id="MU827334">
    <property type="protein sequence ID" value="KAJ7354752.1"/>
    <property type="molecule type" value="Genomic_DNA"/>
</dbReference>
<feature type="domain" description="RING-type" evidence="5">
    <location>
        <begin position="125"/>
        <end position="176"/>
    </location>
</feature>
<sequence>MQKLTNPVAWLEGFLGEEFGPDVVVNRIEETPSQARILLLRETGPNWVCLGDQHSRTCQTFTKEKELCIHILWVLLKKFRVPKEIKEVTQGQVEQRGKTLRRTWLLAADNREKLQQKQIDEEDVCPICQDEFLQKPEPLTYCKYGCGNSVHVKCMKIWAEHQRTTGETIVKCPLCRVDFGSFQELMDEFFSANHLNVNPGLERQDLHLGATCKGAELLIDCVVNPLCLFVHYLHVRSNRDMRTPDQVSIQPPLLDQLRITPHAGASSVAQLIRLSSAGRDGMGSRQRAAPESSSSPGIKTFTRHNLTFSPVNSSKPPMPPQSLNNNRSSSGDQTRRPRPKLDRSQRSNSVGELSLFASGTAVQLGSQTPPLNTDKRLKGQLFKGKLTSKNSRQSFSDPGLAMTLEPLVGSGISVYLPPVDVD</sequence>
<feature type="compositionally biased region" description="Basic and acidic residues" evidence="4">
    <location>
        <begin position="333"/>
        <end position="345"/>
    </location>
</feature>
<name>A0A9W9YJX0_9CNID</name>
<dbReference type="PANTHER" id="PTHR21540">
    <property type="entry name" value="RING FINGER AND SWIM DOMAIN-CONTAINING PROTEIN 2"/>
    <property type="match status" value="1"/>
</dbReference>
<evidence type="ECO:0000256" key="4">
    <source>
        <dbReference type="SAM" id="MobiDB-lite"/>
    </source>
</evidence>
<keyword evidence="2" id="KW-0862">Zinc</keyword>
<dbReference type="Gene3D" id="3.30.40.10">
    <property type="entry name" value="Zinc/RING finger domain, C3HC4 (zinc finger)"/>
    <property type="match status" value="1"/>
</dbReference>
<evidence type="ECO:0000313" key="7">
    <source>
        <dbReference type="Proteomes" id="UP001163046"/>
    </source>
</evidence>
<dbReference type="InterPro" id="IPR001841">
    <property type="entry name" value="Znf_RING"/>
</dbReference>